<dbReference type="Proteomes" id="UP000230233">
    <property type="component" value="Chromosome X"/>
</dbReference>
<keyword evidence="1" id="KW-1133">Transmembrane helix</keyword>
<dbReference type="AlphaFoldDB" id="A0A2G5SZC0"/>
<evidence type="ECO:0000313" key="2">
    <source>
        <dbReference type="EMBL" id="PIC20312.1"/>
    </source>
</evidence>
<accession>A0A2G5SZC0</accession>
<evidence type="ECO:0000256" key="1">
    <source>
        <dbReference type="SAM" id="Phobius"/>
    </source>
</evidence>
<protein>
    <submittedName>
        <fullName evidence="2">Uncharacterized protein</fullName>
    </submittedName>
</protein>
<organism evidence="2 3">
    <name type="scientific">Caenorhabditis nigoni</name>
    <dbReference type="NCBI Taxonomy" id="1611254"/>
    <lineage>
        <taxon>Eukaryota</taxon>
        <taxon>Metazoa</taxon>
        <taxon>Ecdysozoa</taxon>
        <taxon>Nematoda</taxon>
        <taxon>Chromadorea</taxon>
        <taxon>Rhabditida</taxon>
        <taxon>Rhabditina</taxon>
        <taxon>Rhabditomorpha</taxon>
        <taxon>Rhabditoidea</taxon>
        <taxon>Rhabditidae</taxon>
        <taxon>Peloderinae</taxon>
        <taxon>Caenorhabditis</taxon>
    </lineage>
</organism>
<reference evidence="3" key="1">
    <citation type="submission" date="2017-10" db="EMBL/GenBank/DDBJ databases">
        <title>Rapid genome shrinkage in a self-fertile nematode reveals novel sperm competition proteins.</title>
        <authorList>
            <person name="Yin D."/>
            <person name="Schwarz E.M."/>
            <person name="Thomas C.G."/>
            <person name="Felde R.L."/>
            <person name="Korf I.F."/>
            <person name="Cutter A.D."/>
            <person name="Schartner C.M."/>
            <person name="Ralston E.J."/>
            <person name="Meyer B.J."/>
            <person name="Haag E.S."/>
        </authorList>
    </citation>
    <scope>NUCLEOTIDE SEQUENCE [LARGE SCALE GENOMIC DNA]</scope>
    <source>
        <strain evidence="3">JU1422</strain>
    </source>
</reference>
<name>A0A2G5SZC0_9PELO</name>
<proteinExistence type="predicted"/>
<keyword evidence="1" id="KW-0472">Membrane</keyword>
<sequence length="248" mass="28757">MSDISLRLSVRISPITCVSRRIVPFFFLHLIFAFDFTHFLFKDISLFNSKKFANISQFSLLQKNCTTRTARYGDMTSRISQATVFSILIYSQFAQALSKISIGLRPYQYQYVDSDFNQKYIYEPESLRPTPAPKEEILKEEDIPAFKTLDFLNMPSELEGSASAFRTMNIENTATIIPADVKPIVPKPKKRKMKRKPKRKPKKMHLRRVFKTRLITTTPRPIQIEENRIDDDGTETTTNVINLAVNNY</sequence>
<dbReference type="OrthoDB" id="5861617at2759"/>
<gene>
    <name evidence="2" type="primary">Cni-F13B9.2</name>
    <name evidence="2" type="synonym">Cnig_chr_X.g25556</name>
    <name evidence="2" type="ORF">B9Z55_025556</name>
</gene>
<comment type="caution">
    <text evidence="2">The sequence shown here is derived from an EMBL/GenBank/DDBJ whole genome shotgun (WGS) entry which is preliminary data.</text>
</comment>
<feature type="transmembrane region" description="Helical" evidence="1">
    <location>
        <begin position="21"/>
        <end position="41"/>
    </location>
</feature>
<evidence type="ECO:0000313" key="3">
    <source>
        <dbReference type="Proteomes" id="UP000230233"/>
    </source>
</evidence>
<keyword evidence="3" id="KW-1185">Reference proteome</keyword>
<keyword evidence="1" id="KW-0812">Transmembrane</keyword>
<dbReference type="STRING" id="1611254.A0A2G5SZC0"/>
<dbReference type="EMBL" id="PDUG01000006">
    <property type="protein sequence ID" value="PIC20312.1"/>
    <property type="molecule type" value="Genomic_DNA"/>
</dbReference>